<dbReference type="GO" id="GO:0010073">
    <property type="term" value="P:meristem maintenance"/>
    <property type="evidence" value="ECO:0007669"/>
    <property type="project" value="InterPro"/>
</dbReference>
<keyword evidence="3" id="KW-1185">Reference proteome</keyword>
<proteinExistence type="predicted"/>
<dbReference type="AlphaFoldDB" id="A0A445ASA8"/>
<gene>
    <name evidence="2" type="ORF">Ahy_B01g053660</name>
</gene>
<protein>
    <recommendedName>
        <fullName evidence="1">Aminotransferase-like plant mobile domain-containing protein</fullName>
    </recommendedName>
</protein>
<dbReference type="PANTHER" id="PTHR46033:SF8">
    <property type="entry name" value="PROTEIN MAINTENANCE OF MERISTEMS-LIKE"/>
    <property type="match status" value="1"/>
</dbReference>
<evidence type="ECO:0000259" key="1">
    <source>
        <dbReference type="Pfam" id="PF10536"/>
    </source>
</evidence>
<dbReference type="Proteomes" id="UP000289738">
    <property type="component" value="Chromosome B01"/>
</dbReference>
<evidence type="ECO:0000313" key="3">
    <source>
        <dbReference type="Proteomes" id="UP000289738"/>
    </source>
</evidence>
<evidence type="ECO:0000313" key="2">
    <source>
        <dbReference type="EMBL" id="RYR29291.1"/>
    </source>
</evidence>
<comment type="caution">
    <text evidence="2">The sequence shown here is derived from an EMBL/GenBank/DDBJ whole genome shotgun (WGS) entry which is preliminary data.</text>
</comment>
<accession>A0A445ASA8</accession>
<dbReference type="STRING" id="3818.A0A445ASA8"/>
<feature type="domain" description="Aminotransferase-like plant mobile" evidence="1">
    <location>
        <begin position="2"/>
        <end position="199"/>
    </location>
</feature>
<sequence>MITLEDVMMILGHRTHGQPVTGWTDSSTSGLENECLMQFGTALRPNDHKGSGIKLTWFRSLKRRLPLTDWVSKKMYVKCHIMLLFGTILFCDKSGATVHLKFLLLLRQFSNIKKFSWGSACLAHMYRSLCQASRYECKDMDDPLVLFHVWAWIRMPSIRPLPWNNYQLSEDQYRHWTTAYMRGRLDDLLPDGFLWDAYNSD</sequence>
<dbReference type="InterPro" id="IPR044824">
    <property type="entry name" value="MAIN-like"/>
</dbReference>
<dbReference type="Pfam" id="PF10536">
    <property type="entry name" value="PMD"/>
    <property type="match status" value="1"/>
</dbReference>
<organism evidence="2 3">
    <name type="scientific">Arachis hypogaea</name>
    <name type="common">Peanut</name>
    <dbReference type="NCBI Taxonomy" id="3818"/>
    <lineage>
        <taxon>Eukaryota</taxon>
        <taxon>Viridiplantae</taxon>
        <taxon>Streptophyta</taxon>
        <taxon>Embryophyta</taxon>
        <taxon>Tracheophyta</taxon>
        <taxon>Spermatophyta</taxon>
        <taxon>Magnoliopsida</taxon>
        <taxon>eudicotyledons</taxon>
        <taxon>Gunneridae</taxon>
        <taxon>Pentapetalae</taxon>
        <taxon>rosids</taxon>
        <taxon>fabids</taxon>
        <taxon>Fabales</taxon>
        <taxon>Fabaceae</taxon>
        <taxon>Papilionoideae</taxon>
        <taxon>50 kb inversion clade</taxon>
        <taxon>dalbergioids sensu lato</taxon>
        <taxon>Dalbergieae</taxon>
        <taxon>Pterocarpus clade</taxon>
        <taxon>Arachis</taxon>
    </lineage>
</organism>
<dbReference type="InterPro" id="IPR019557">
    <property type="entry name" value="AminoTfrase-like_pln_mobile"/>
</dbReference>
<name>A0A445ASA8_ARAHY</name>
<reference evidence="2 3" key="1">
    <citation type="submission" date="2019-01" db="EMBL/GenBank/DDBJ databases">
        <title>Sequencing of cultivated peanut Arachis hypogaea provides insights into genome evolution and oil improvement.</title>
        <authorList>
            <person name="Chen X."/>
        </authorList>
    </citation>
    <scope>NUCLEOTIDE SEQUENCE [LARGE SCALE GENOMIC DNA]</scope>
    <source>
        <strain evidence="3">cv. Fuhuasheng</strain>
        <tissue evidence="2">Leaves</tissue>
    </source>
</reference>
<dbReference type="PANTHER" id="PTHR46033">
    <property type="entry name" value="PROTEIN MAIN-LIKE 2"/>
    <property type="match status" value="1"/>
</dbReference>
<dbReference type="EMBL" id="SDMP01000011">
    <property type="protein sequence ID" value="RYR29291.1"/>
    <property type="molecule type" value="Genomic_DNA"/>
</dbReference>